<evidence type="ECO:0000313" key="11">
    <source>
        <dbReference type="Proteomes" id="UP000225277"/>
    </source>
</evidence>
<dbReference type="Pfam" id="PF08511">
    <property type="entry name" value="COQ9"/>
    <property type="match status" value="1"/>
</dbReference>
<dbReference type="GO" id="GO:0005743">
    <property type="term" value="C:mitochondrial inner membrane"/>
    <property type="evidence" value="ECO:0007669"/>
    <property type="project" value="TreeGrafter"/>
</dbReference>
<evidence type="ECO:0000256" key="1">
    <source>
        <dbReference type="ARBA" id="ARBA00004173"/>
    </source>
</evidence>
<evidence type="ECO:0000256" key="6">
    <source>
        <dbReference type="ARBA" id="ARBA00023121"/>
    </source>
</evidence>
<dbReference type="GO" id="GO:0006744">
    <property type="term" value="P:ubiquinone biosynthetic process"/>
    <property type="evidence" value="ECO:0007669"/>
    <property type="project" value="UniProtKB-UniRule"/>
</dbReference>
<accession>A0A2D3VSP0</accession>
<feature type="domain" description="COQ9 C-terminal" evidence="9">
    <location>
        <begin position="153"/>
        <end position="224"/>
    </location>
</feature>
<organism evidence="10 11">
    <name type="scientific">Ramularia collo-cygni</name>
    <dbReference type="NCBI Taxonomy" id="112498"/>
    <lineage>
        <taxon>Eukaryota</taxon>
        <taxon>Fungi</taxon>
        <taxon>Dikarya</taxon>
        <taxon>Ascomycota</taxon>
        <taxon>Pezizomycotina</taxon>
        <taxon>Dothideomycetes</taxon>
        <taxon>Dothideomycetidae</taxon>
        <taxon>Mycosphaerellales</taxon>
        <taxon>Mycosphaerellaceae</taxon>
        <taxon>Ramularia</taxon>
    </lineage>
</organism>
<dbReference type="GeneID" id="35606401"/>
<comment type="similarity">
    <text evidence="3 8">Belongs to the COQ9 family.</text>
</comment>
<proteinExistence type="inferred from homology"/>
<keyword evidence="7 8" id="KW-0496">Mitochondrion</keyword>
<evidence type="ECO:0000256" key="7">
    <source>
        <dbReference type="ARBA" id="ARBA00023128"/>
    </source>
</evidence>
<keyword evidence="4 8" id="KW-0831">Ubiquinone biosynthesis</keyword>
<comment type="subcellular location">
    <subcellularLocation>
        <location evidence="1 8">Mitochondrion</location>
    </subcellularLocation>
</comment>
<dbReference type="OrthoDB" id="619536at2759"/>
<name>A0A2D3VSP0_9PEZI</name>
<evidence type="ECO:0000256" key="4">
    <source>
        <dbReference type="ARBA" id="ARBA00022688"/>
    </source>
</evidence>
<dbReference type="STRING" id="112498.A0A2D3VSP0"/>
<evidence type="ECO:0000256" key="5">
    <source>
        <dbReference type="ARBA" id="ARBA00022946"/>
    </source>
</evidence>
<dbReference type="Gene3D" id="1.10.357.10">
    <property type="entry name" value="Tetracycline Repressor, domain 2"/>
    <property type="match status" value="1"/>
</dbReference>
<evidence type="ECO:0000259" key="9">
    <source>
        <dbReference type="Pfam" id="PF08511"/>
    </source>
</evidence>
<dbReference type="NCBIfam" id="TIGR02396">
    <property type="entry name" value="diverge_rpsU"/>
    <property type="match status" value="1"/>
</dbReference>
<dbReference type="PANTHER" id="PTHR21427:SF19">
    <property type="entry name" value="UBIQUINONE BIOSYNTHESIS PROTEIN COQ9, MITOCHONDRIAL"/>
    <property type="match status" value="1"/>
</dbReference>
<dbReference type="UniPathway" id="UPA00232"/>
<evidence type="ECO:0000313" key="10">
    <source>
        <dbReference type="EMBL" id="CZT25713.1"/>
    </source>
</evidence>
<sequence>MYGSSMALRSILRTPPALRPLLLQQQQRSLYHSYEHASPPPYREPEAQILASALDHVPVHGFTADALTLGVRSAGYPDISTSALFPKGAFSIVLYHLVTQRLALKDRVQFPADQGVGRKVRALTLARLRANAEPNILPHWQQGLGLMSLAENIPTSLKELAKLSDEIWFLAGDTSVDSSWYTKRASLSAVYAAAEIFQTTDQSTEFRDTEAFLDRRLDEVRTLGGAVGNTLEWAAFQGAGFVHLARSKGVRI</sequence>
<evidence type="ECO:0000256" key="8">
    <source>
        <dbReference type="RuleBase" id="RU366063"/>
    </source>
</evidence>
<dbReference type="InterPro" id="IPR013718">
    <property type="entry name" value="COQ9_C"/>
</dbReference>
<dbReference type="InterPro" id="IPR012762">
    <property type="entry name" value="Ubiq_biosynth_COQ9"/>
</dbReference>
<dbReference type="GO" id="GO:0008289">
    <property type="term" value="F:lipid binding"/>
    <property type="evidence" value="ECO:0007669"/>
    <property type="project" value="UniProtKB-UniRule"/>
</dbReference>
<dbReference type="RefSeq" id="XP_023632371.1">
    <property type="nucleotide sequence ID" value="XM_023776603.1"/>
</dbReference>
<keyword evidence="11" id="KW-1185">Reference proteome</keyword>
<keyword evidence="5" id="KW-0809">Transit peptide</keyword>
<dbReference type="EMBL" id="FJUY01000030">
    <property type="protein sequence ID" value="CZT25713.1"/>
    <property type="molecule type" value="Genomic_DNA"/>
</dbReference>
<dbReference type="Proteomes" id="UP000225277">
    <property type="component" value="Unassembled WGS sequence"/>
</dbReference>
<reference evidence="10 11" key="1">
    <citation type="submission" date="2016-03" db="EMBL/GenBank/DDBJ databases">
        <authorList>
            <person name="Ploux O."/>
        </authorList>
    </citation>
    <scope>NUCLEOTIDE SEQUENCE [LARGE SCALE GENOMIC DNA]</scope>
    <source>
        <strain evidence="10 11">URUG2</strain>
    </source>
</reference>
<protein>
    <recommendedName>
        <fullName evidence="8">Ubiquinone biosynthesis protein</fullName>
    </recommendedName>
</protein>
<evidence type="ECO:0000256" key="2">
    <source>
        <dbReference type="ARBA" id="ARBA00004749"/>
    </source>
</evidence>
<comment type="pathway">
    <text evidence="2 8">Cofactor biosynthesis; ubiquinone biosynthesis.</text>
</comment>
<keyword evidence="6 8" id="KW-0446">Lipid-binding</keyword>
<dbReference type="PANTHER" id="PTHR21427">
    <property type="entry name" value="UBIQUINONE BIOSYNTHESIS PROTEIN COQ9, MITOCHONDRIAL"/>
    <property type="match status" value="1"/>
</dbReference>
<evidence type="ECO:0000256" key="3">
    <source>
        <dbReference type="ARBA" id="ARBA00010766"/>
    </source>
</evidence>
<gene>
    <name evidence="10" type="ORF">RCC_11382</name>
</gene>
<dbReference type="AlphaFoldDB" id="A0A2D3VSP0"/>
<comment type="function">
    <text evidence="8">Membrane-associated protein that warps the membrane surface to access and bind aromatic isoprenes with high specificity, including ubiquinone (CoQ) isoprene intermediates and presents them directly to Coq7, therefore facilitating the Coq7-mediated hydroxylase step. Participates in the biosynthesis of coenzyme Q, also named ubiquinone, an essential lipid-soluble electron transporter for aerobic cellular respiration.</text>
</comment>